<reference evidence="4 5" key="1">
    <citation type="submission" date="2020-02" db="EMBL/GenBank/DDBJ databases">
        <title>Comparative genomics of sulfur disproportionating microorganisms.</title>
        <authorList>
            <person name="Ward L.M."/>
            <person name="Bertran E."/>
            <person name="Johnston D.T."/>
        </authorList>
    </citation>
    <scope>NUCLEOTIDE SEQUENCE [LARGE SCALE GENOMIC DNA]</scope>
    <source>
        <strain evidence="4 5">DSM 100025</strain>
    </source>
</reference>
<dbReference type="CDD" id="cd00130">
    <property type="entry name" value="PAS"/>
    <property type="match status" value="1"/>
</dbReference>
<dbReference type="Proteomes" id="UP000469346">
    <property type="component" value="Unassembled WGS sequence"/>
</dbReference>
<feature type="domain" description="PAS" evidence="3">
    <location>
        <begin position="100"/>
        <end position="168"/>
    </location>
</feature>
<comment type="caution">
    <text evidence="4">The sequence shown here is derived from an EMBL/GenBank/DDBJ whole genome shotgun (WGS) entry which is preliminary data.</text>
</comment>
<accession>A0A6N9TUB1</accession>
<feature type="transmembrane region" description="Helical" evidence="2">
    <location>
        <begin position="51"/>
        <end position="71"/>
    </location>
</feature>
<dbReference type="NCBIfam" id="TIGR00229">
    <property type="entry name" value="sensory_box"/>
    <property type="match status" value="1"/>
</dbReference>
<dbReference type="RefSeq" id="WP_163299432.1">
    <property type="nucleotide sequence ID" value="NZ_JAAGRR010000150.1"/>
</dbReference>
<keyword evidence="2" id="KW-0472">Membrane</keyword>
<dbReference type="InterPro" id="IPR035965">
    <property type="entry name" value="PAS-like_dom_sf"/>
</dbReference>
<proteinExistence type="predicted"/>
<keyword evidence="2" id="KW-0812">Transmembrane</keyword>
<dbReference type="SUPFAM" id="SSF55785">
    <property type="entry name" value="PYP-like sensor domain (PAS domain)"/>
    <property type="match status" value="2"/>
</dbReference>
<dbReference type="Pfam" id="PF08448">
    <property type="entry name" value="PAS_4"/>
    <property type="match status" value="1"/>
</dbReference>
<evidence type="ECO:0000256" key="1">
    <source>
        <dbReference type="SAM" id="MobiDB-lite"/>
    </source>
</evidence>
<dbReference type="AlphaFoldDB" id="A0A6N9TUB1"/>
<dbReference type="SMART" id="SM00091">
    <property type="entry name" value="PAS"/>
    <property type="match status" value="1"/>
</dbReference>
<sequence>MRPPYRKRNRTAFLLGLLVGVLCWYLDPGQLARRAAALIAAGEAAGAAVSPSVLAVAAAGLLAAVGTAFLLRRRGRSSPAAGPAAPPPRPGSKEAGTPGDLCAALVQNLHDFVCLQDGEGRWIQANRAALAVFGLEGVEWRGKTSAELSKAAGCPVPVFLTCHDLHESAWAAGRPVRQEQVVPQSSGGPKAFEVTKIPLFRPDGTRRGLVVHGRDITRQKLAERLLAYANERFLTLAENLDAEIYVADMKTYEVLFANRKVRNRLGDITGQTCWKVFQKGRSGPCDFCTNDRLLTPDGKPAGVVAWESNKAVTGAWHECRDFAIRWTDGRLVRIQVAVDVTDRKALERERQQLIFQLQQALAEAKSLAQDHNPDPF</sequence>
<keyword evidence="5" id="KW-1185">Reference proteome</keyword>
<name>A0A6N9TUB1_DISTH</name>
<evidence type="ECO:0000313" key="5">
    <source>
        <dbReference type="Proteomes" id="UP000469346"/>
    </source>
</evidence>
<dbReference type="InterPro" id="IPR000014">
    <property type="entry name" value="PAS"/>
</dbReference>
<dbReference type="Pfam" id="PF13426">
    <property type="entry name" value="PAS_9"/>
    <property type="match status" value="1"/>
</dbReference>
<protein>
    <submittedName>
        <fullName evidence="4">PAS domain-containing protein</fullName>
    </submittedName>
</protein>
<dbReference type="EMBL" id="JAAGRR010000150">
    <property type="protein sequence ID" value="NDY43324.1"/>
    <property type="molecule type" value="Genomic_DNA"/>
</dbReference>
<feature type="region of interest" description="Disordered" evidence="1">
    <location>
        <begin position="77"/>
        <end position="97"/>
    </location>
</feature>
<keyword evidence="2" id="KW-1133">Transmembrane helix</keyword>
<dbReference type="Gene3D" id="3.30.450.20">
    <property type="entry name" value="PAS domain"/>
    <property type="match status" value="2"/>
</dbReference>
<organism evidence="4 5">
    <name type="scientific">Dissulfurirhabdus thermomarina</name>
    <dbReference type="NCBI Taxonomy" id="1765737"/>
    <lineage>
        <taxon>Bacteria</taxon>
        <taxon>Deltaproteobacteria</taxon>
        <taxon>Dissulfurirhabdaceae</taxon>
        <taxon>Dissulfurirhabdus</taxon>
    </lineage>
</organism>
<evidence type="ECO:0000256" key="2">
    <source>
        <dbReference type="SAM" id="Phobius"/>
    </source>
</evidence>
<gene>
    <name evidence="4" type="ORF">G3N55_10790</name>
</gene>
<evidence type="ECO:0000259" key="3">
    <source>
        <dbReference type="SMART" id="SM00091"/>
    </source>
</evidence>
<dbReference type="InterPro" id="IPR013656">
    <property type="entry name" value="PAS_4"/>
</dbReference>
<evidence type="ECO:0000313" key="4">
    <source>
        <dbReference type="EMBL" id="NDY43324.1"/>
    </source>
</evidence>